<comment type="similarity">
    <text evidence="8">Belongs to the WD repeat SPT8 family.</text>
</comment>
<keyword evidence="13" id="KW-1185">Reference proteome</keyword>
<reference evidence="12 13" key="1">
    <citation type="submission" date="2013-02" db="EMBL/GenBank/DDBJ databases">
        <title>Genome sequence of Candida maltosa Xu316, a potential industrial strain for xylitol and ethanol production.</title>
        <authorList>
            <person name="Yu J."/>
            <person name="Wang Q."/>
            <person name="Geng X."/>
            <person name="Bao W."/>
            <person name="He P."/>
            <person name="Cai J."/>
        </authorList>
    </citation>
    <scope>NUCLEOTIDE SEQUENCE [LARGE SCALE GENOMIC DNA]</scope>
    <source>
        <strain evidence="13">Xu316</strain>
    </source>
</reference>
<evidence type="ECO:0000259" key="11">
    <source>
        <dbReference type="Pfam" id="PF23798"/>
    </source>
</evidence>
<keyword evidence="6" id="KW-0804">Transcription</keyword>
<dbReference type="GO" id="GO:0006357">
    <property type="term" value="P:regulation of transcription by RNA polymerase II"/>
    <property type="evidence" value="ECO:0007669"/>
    <property type="project" value="UniProtKB-ARBA"/>
</dbReference>
<feature type="compositionally biased region" description="Basic and acidic residues" evidence="10">
    <location>
        <begin position="39"/>
        <end position="54"/>
    </location>
</feature>
<evidence type="ECO:0000256" key="3">
    <source>
        <dbReference type="ARBA" id="ARBA00022574"/>
    </source>
</evidence>
<comment type="caution">
    <text evidence="12">The sequence shown here is derived from an EMBL/GenBank/DDBJ whole genome shotgun (WGS) entry which is preliminary data.</text>
</comment>
<feature type="domain" description="Transcription factor spt8 beta-propeller" evidence="11">
    <location>
        <begin position="252"/>
        <end position="728"/>
    </location>
</feature>
<feature type="compositionally biased region" description="Acidic residues" evidence="10">
    <location>
        <begin position="55"/>
        <end position="118"/>
    </location>
</feature>
<dbReference type="AlphaFoldDB" id="M3INP9"/>
<evidence type="ECO:0000256" key="7">
    <source>
        <dbReference type="ARBA" id="ARBA00023242"/>
    </source>
</evidence>
<dbReference type="Proteomes" id="UP000011777">
    <property type="component" value="Unassembled WGS sequence"/>
</dbReference>
<comment type="subcellular location">
    <subcellularLocation>
        <location evidence="1">Nucleus</location>
    </subcellularLocation>
</comment>
<evidence type="ECO:0000256" key="2">
    <source>
        <dbReference type="ARBA" id="ARBA00022553"/>
    </source>
</evidence>
<dbReference type="Pfam" id="PF23798">
    <property type="entry name" value="Beta-prop_SPT8"/>
    <property type="match status" value="1"/>
</dbReference>
<evidence type="ECO:0000256" key="9">
    <source>
        <dbReference type="PROSITE-ProRule" id="PRU00221"/>
    </source>
</evidence>
<dbReference type="PANTHER" id="PTHR19848:SF8">
    <property type="entry name" value="F-BOX AND WD REPEAT DOMAIN CONTAINING 7"/>
    <property type="match status" value="1"/>
</dbReference>
<dbReference type="SMART" id="SM00320">
    <property type="entry name" value="WD40"/>
    <property type="match status" value="4"/>
</dbReference>
<dbReference type="GO" id="GO:0000124">
    <property type="term" value="C:SAGA complex"/>
    <property type="evidence" value="ECO:0007669"/>
    <property type="project" value="UniProtKB-ARBA"/>
</dbReference>
<dbReference type="PROSITE" id="PS50294">
    <property type="entry name" value="WD_REPEATS_REGION"/>
    <property type="match status" value="1"/>
</dbReference>
<evidence type="ECO:0000256" key="4">
    <source>
        <dbReference type="ARBA" id="ARBA00022737"/>
    </source>
</evidence>
<feature type="region of interest" description="Disordered" evidence="10">
    <location>
        <begin position="1"/>
        <end position="222"/>
    </location>
</feature>
<evidence type="ECO:0000256" key="8">
    <source>
        <dbReference type="ARBA" id="ARBA00061203"/>
    </source>
</evidence>
<evidence type="ECO:0000313" key="12">
    <source>
        <dbReference type="EMBL" id="EMG48031.1"/>
    </source>
</evidence>
<feature type="repeat" description="WD" evidence="9">
    <location>
        <begin position="541"/>
        <end position="567"/>
    </location>
</feature>
<keyword evidence="3 9" id="KW-0853">WD repeat</keyword>
<keyword evidence="2" id="KW-0597">Phosphoprotein</keyword>
<dbReference type="GO" id="GO:0010557">
    <property type="term" value="P:positive regulation of macromolecule biosynthetic process"/>
    <property type="evidence" value="ECO:0007669"/>
    <property type="project" value="UniProtKB-ARBA"/>
</dbReference>
<dbReference type="GO" id="GO:0005634">
    <property type="term" value="C:nucleus"/>
    <property type="evidence" value="ECO:0007669"/>
    <property type="project" value="UniProtKB-SubCell"/>
</dbReference>
<evidence type="ECO:0000256" key="1">
    <source>
        <dbReference type="ARBA" id="ARBA00004123"/>
    </source>
</evidence>
<feature type="compositionally biased region" description="Acidic residues" evidence="10">
    <location>
        <begin position="494"/>
        <end position="507"/>
    </location>
</feature>
<feature type="repeat" description="WD" evidence="9">
    <location>
        <begin position="408"/>
        <end position="449"/>
    </location>
</feature>
<dbReference type="InterPro" id="IPR015943">
    <property type="entry name" value="WD40/YVTN_repeat-like_dom_sf"/>
</dbReference>
<dbReference type="InterPro" id="IPR001680">
    <property type="entry name" value="WD40_rpt"/>
</dbReference>
<evidence type="ECO:0000256" key="10">
    <source>
        <dbReference type="SAM" id="MobiDB-lite"/>
    </source>
</evidence>
<keyword evidence="5" id="KW-0805">Transcription regulation</keyword>
<proteinExistence type="inferred from homology"/>
<dbReference type="PROSITE" id="PS50082">
    <property type="entry name" value="WD_REPEATS_2"/>
    <property type="match status" value="2"/>
</dbReference>
<organism evidence="12 13">
    <name type="scientific">Candida maltosa (strain Xu316)</name>
    <name type="common">Yeast</name>
    <dbReference type="NCBI Taxonomy" id="1245528"/>
    <lineage>
        <taxon>Eukaryota</taxon>
        <taxon>Fungi</taxon>
        <taxon>Dikarya</taxon>
        <taxon>Ascomycota</taxon>
        <taxon>Saccharomycotina</taxon>
        <taxon>Pichiomycetes</taxon>
        <taxon>Debaryomycetaceae</taxon>
        <taxon>Candida/Lodderomyces clade</taxon>
        <taxon>Candida</taxon>
    </lineage>
</organism>
<dbReference type="eggNOG" id="ENOG502QS8F">
    <property type="taxonomic scope" value="Eukaryota"/>
</dbReference>
<protein>
    <recommendedName>
        <fullName evidence="11">Transcription factor spt8 beta-propeller domain-containing protein</fullName>
    </recommendedName>
</protein>
<dbReference type="InterPro" id="IPR036322">
    <property type="entry name" value="WD40_repeat_dom_sf"/>
</dbReference>
<accession>M3INP9</accession>
<evidence type="ECO:0000313" key="13">
    <source>
        <dbReference type="Proteomes" id="UP000011777"/>
    </source>
</evidence>
<dbReference type="OrthoDB" id="10260946at2759"/>
<keyword evidence="7" id="KW-0539">Nucleus</keyword>
<feature type="compositionally biased region" description="Acidic residues" evidence="10">
    <location>
        <begin position="1"/>
        <end position="31"/>
    </location>
</feature>
<dbReference type="PANTHER" id="PTHR19848">
    <property type="entry name" value="WD40 REPEAT PROTEIN"/>
    <property type="match status" value="1"/>
</dbReference>
<feature type="compositionally biased region" description="Basic and acidic residues" evidence="10">
    <location>
        <begin position="204"/>
        <end position="222"/>
    </location>
</feature>
<gene>
    <name evidence="12" type="ORF">G210_1481</name>
</gene>
<dbReference type="InterPro" id="IPR057544">
    <property type="entry name" value="Beta-prop_SPT8"/>
</dbReference>
<feature type="compositionally biased region" description="Low complexity" evidence="10">
    <location>
        <begin position="164"/>
        <end position="187"/>
    </location>
</feature>
<dbReference type="EMBL" id="AOGT01001303">
    <property type="protein sequence ID" value="EMG48031.1"/>
    <property type="molecule type" value="Genomic_DNA"/>
</dbReference>
<keyword evidence="4" id="KW-0677">Repeat</keyword>
<evidence type="ECO:0000256" key="5">
    <source>
        <dbReference type="ARBA" id="ARBA00023015"/>
    </source>
</evidence>
<dbReference type="SUPFAM" id="SSF50978">
    <property type="entry name" value="WD40 repeat-like"/>
    <property type="match status" value="1"/>
</dbReference>
<dbReference type="HOGENOM" id="CLU_010934_2_1_1"/>
<name>M3INP9_CANMX</name>
<dbReference type="Gene3D" id="2.130.10.10">
    <property type="entry name" value="YVTN repeat-like/Quinoprotein amine dehydrogenase"/>
    <property type="match status" value="2"/>
</dbReference>
<dbReference type="STRING" id="1245528.M3INP9"/>
<feature type="region of interest" description="Disordered" evidence="10">
    <location>
        <begin position="481"/>
        <end position="518"/>
    </location>
</feature>
<sequence>MASIEQDDLFNVEGEEEEEEDDIEEEEELDDTQQQQDDDQYRMDIDQQDQSKDENQDEDEEMMDGQFDQDEDDDEDEEDEEGEGEEEEEEDEDDEEDEEEEEEEEEDEDENEEADENSVTDLTSVDNKERDESKLISQDQLPSTLVGEEKSQDDDTLLGAVNEQQQQPPSSASSQPQPQSQSQPQQSQKKEEDKVNDEAVSEPSRTEKETEPQKAPDDAKDKEHEIDDIMEAATNLSFREKVIQRARRATEFDIIPQVAIPYTSQCQSLAFTEGPKWILTGGEDGFIRKYDFIASVQGKAPLTMAQKHNLLSDSLTNGGVICSYWENEQPLSRKQLMKQNPKLKDSDFSTGSVSYEPKINPVYALDAERNGYWCLSGLLSGGISLYTMRYNEGTIHHYFHQGSKENKKRGHTDAVSIIKLNQEQDRFLSGSWDKTIRQWDLNTGKTLVEYAGSSGQISNIAFRPNGLDDVTFSIEAPNEDVEMKNVETSNSANDDIDSLFGDEDDEDSNHNDDNDDEQRKIVESIDKPKINNGASSKPHLNSNIFMSSSIDGTINIWDVRLDQPVIRLGVPDGVPPWCMSSSWSNNGDFIFAGRRNSTIEEISIKMPHTRSNSGHHRDTMVPNVSKTLQFPKISGPVSALSTLPNDNFLLCGSNDNIRLYNLKLYDDLNSEFNSKKQATPFLIIPGHHGGVLSQLYVDETGRFMVCASGYRGWGHGNFTDTVLVYEIDFQ</sequence>
<dbReference type="OMA" id="WDRRQPN"/>
<feature type="compositionally biased region" description="Basic and acidic residues" evidence="10">
    <location>
        <begin position="188"/>
        <end position="197"/>
    </location>
</feature>
<evidence type="ECO:0000256" key="6">
    <source>
        <dbReference type="ARBA" id="ARBA00023163"/>
    </source>
</evidence>
<feature type="compositionally biased region" description="Basic and acidic residues" evidence="10">
    <location>
        <begin position="508"/>
        <end position="518"/>
    </location>
</feature>
<dbReference type="GO" id="GO:0006325">
    <property type="term" value="P:chromatin organization"/>
    <property type="evidence" value="ECO:0007669"/>
    <property type="project" value="UniProtKB-ARBA"/>
</dbReference>
<dbReference type="FunFam" id="2.130.10.10:FF:000925">
    <property type="entry name" value="Transcription factor SPT8"/>
    <property type="match status" value="1"/>
</dbReference>